<dbReference type="GO" id="GO:0016491">
    <property type="term" value="F:oxidoreductase activity"/>
    <property type="evidence" value="ECO:0007669"/>
    <property type="project" value="UniProtKB-KW"/>
</dbReference>
<dbReference type="Gene3D" id="3.30.9.10">
    <property type="entry name" value="D-Amino Acid Oxidase, subunit A, domain 2"/>
    <property type="match status" value="1"/>
</dbReference>
<dbReference type="SUPFAM" id="SSF51905">
    <property type="entry name" value="FAD/NAD(P)-binding domain"/>
    <property type="match status" value="1"/>
</dbReference>
<dbReference type="InterPro" id="IPR006076">
    <property type="entry name" value="FAD-dep_OxRdtase"/>
</dbReference>
<sequence length="414" mass="45766">MMRYDVVVLGGGIVGVSTALHLQAAGQRVALIDRREPGEETSHGNAGIIERDGYVPLTLPNKITEILKYMSNRQVAMHYHPTFMPKMASWLWRMWRLSNPAGIDIYAQGVAPLRANAILEHEYLARDAGVMDEFRYTGWINLYHSAKSFAGTEAALRYADMFGIDFEVLGMDGLEDLEPHVDFSHKDKGILWKGCVSVPSPKRITKAYAALFAERGGDVRIGEALSLKREGDDWTVSCTDGSVSAPKVVVALGPWSMDLLKPMGYRLPLATKRGYHQHFASLDGAVLNRPIVDEDIGFLMTPTDLGIRLTSGIEFAPRDARKTPTQIYRAADWARHLYPLGAPVEDEPWMGARPCFPDSLPVIDQSDRDVGLYFNFGHGHMGFGTGPVTGRLMADMVLGKTPSISPSPFSAKRF</sequence>
<dbReference type="OrthoDB" id="9805337at2"/>
<gene>
    <name evidence="3" type="ORF">C0081_00640</name>
</gene>
<dbReference type="PANTHER" id="PTHR13847">
    <property type="entry name" value="SARCOSINE DEHYDROGENASE-RELATED"/>
    <property type="match status" value="1"/>
</dbReference>
<accession>A0A2N5XWJ1</accession>
<dbReference type="SUPFAM" id="SSF54373">
    <property type="entry name" value="FAD-linked reductases, C-terminal domain"/>
    <property type="match status" value="1"/>
</dbReference>
<comment type="caution">
    <text evidence="3">The sequence shown here is derived from an EMBL/GenBank/DDBJ whole genome shotgun (WGS) entry which is preliminary data.</text>
</comment>
<organism evidence="3 4">
    <name type="scientific">Cohaesibacter celericrescens</name>
    <dbReference type="NCBI Taxonomy" id="2067669"/>
    <lineage>
        <taxon>Bacteria</taxon>
        <taxon>Pseudomonadati</taxon>
        <taxon>Pseudomonadota</taxon>
        <taxon>Alphaproteobacteria</taxon>
        <taxon>Hyphomicrobiales</taxon>
        <taxon>Cohaesibacteraceae</taxon>
    </lineage>
</organism>
<evidence type="ECO:0000259" key="2">
    <source>
        <dbReference type="Pfam" id="PF01266"/>
    </source>
</evidence>
<reference evidence="3 4" key="1">
    <citation type="submission" date="2018-01" db="EMBL/GenBank/DDBJ databases">
        <title>The draft genome sequence of Cohaesibacter sp. H1304.</title>
        <authorList>
            <person name="Wang N.-N."/>
            <person name="Du Z.-J."/>
        </authorList>
    </citation>
    <scope>NUCLEOTIDE SEQUENCE [LARGE SCALE GENOMIC DNA]</scope>
    <source>
        <strain evidence="3 4">H1304</strain>
    </source>
</reference>
<dbReference type="EMBL" id="PKUQ01000001">
    <property type="protein sequence ID" value="PLW78788.1"/>
    <property type="molecule type" value="Genomic_DNA"/>
</dbReference>
<dbReference type="InterPro" id="IPR036188">
    <property type="entry name" value="FAD/NAD-bd_sf"/>
</dbReference>
<evidence type="ECO:0000313" key="3">
    <source>
        <dbReference type="EMBL" id="PLW78788.1"/>
    </source>
</evidence>
<dbReference type="Proteomes" id="UP000234881">
    <property type="component" value="Unassembled WGS sequence"/>
</dbReference>
<dbReference type="Pfam" id="PF01266">
    <property type="entry name" value="DAO"/>
    <property type="match status" value="1"/>
</dbReference>
<name>A0A2N5XWJ1_9HYPH</name>
<protein>
    <submittedName>
        <fullName evidence="3">Amino acid dehydrogenase</fullName>
    </submittedName>
</protein>
<evidence type="ECO:0000313" key="4">
    <source>
        <dbReference type="Proteomes" id="UP000234881"/>
    </source>
</evidence>
<dbReference type="PANTHER" id="PTHR13847:SF289">
    <property type="entry name" value="GLYCINE OXIDASE"/>
    <property type="match status" value="1"/>
</dbReference>
<dbReference type="AlphaFoldDB" id="A0A2N5XWJ1"/>
<dbReference type="GO" id="GO:0005737">
    <property type="term" value="C:cytoplasm"/>
    <property type="evidence" value="ECO:0007669"/>
    <property type="project" value="TreeGrafter"/>
</dbReference>
<dbReference type="Gene3D" id="3.50.50.60">
    <property type="entry name" value="FAD/NAD(P)-binding domain"/>
    <property type="match status" value="2"/>
</dbReference>
<feature type="domain" description="FAD dependent oxidoreductase" evidence="2">
    <location>
        <begin position="5"/>
        <end position="396"/>
    </location>
</feature>
<proteinExistence type="predicted"/>
<evidence type="ECO:0000256" key="1">
    <source>
        <dbReference type="ARBA" id="ARBA00023002"/>
    </source>
</evidence>
<keyword evidence="4" id="KW-1185">Reference proteome</keyword>
<keyword evidence="1" id="KW-0560">Oxidoreductase</keyword>